<evidence type="ECO:0000313" key="2">
    <source>
        <dbReference type="Proteomes" id="UP000839575"/>
    </source>
</evidence>
<gene>
    <name evidence="1" type="ORF">S301_11140</name>
</gene>
<accession>A0A5U3EVV1</accession>
<name>A0A5U3EVV1_SALET</name>
<organism evidence="1 2">
    <name type="scientific">Salmonella enterica I</name>
    <dbReference type="NCBI Taxonomy" id="59201"/>
    <lineage>
        <taxon>Bacteria</taxon>
        <taxon>Pseudomonadati</taxon>
        <taxon>Pseudomonadota</taxon>
        <taxon>Gammaproteobacteria</taxon>
        <taxon>Enterobacterales</taxon>
        <taxon>Enterobacteriaceae</taxon>
        <taxon>Salmonella</taxon>
    </lineage>
</organism>
<protein>
    <submittedName>
        <fullName evidence="1">Uncharacterized protein</fullName>
    </submittedName>
</protein>
<sequence>MSDAVNQLTQMLSADGVRYQQLPDCITDAKLKKRDGYTEITFGTKCADVIDAVDGRNVIGIILWVPRNVYDSVLKGGAK</sequence>
<dbReference type="EMBL" id="AAGLPX010000017">
    <property type="protein sequence ID" value="EBP3999206.1"/>
    <property type="molecule type" value="Genomic_DNA"/>
</dbReference>
<proteinExistence type="predicted"/>
<dbReference type="Proteomes" id="UP000839575">
    <property type="component" value="Unassembled WGS sequence"/>
</dbReference>
<dbReference type="AlphaFoldDB" id="A0A5U3EVV1"/>
<evidence type="ECO:0000313" key="1">
    <source>
        <dbReference type="EMBL" id="EBP3999206.1"/>
    </source>
</evidence>
<reference evidence="1 2" key="1">
    <citation type="submission" date="2018-07" db="EMBL/GenBank/DDBJ databases">
        <authorList>
            <consortium name="GenomeTrakr network: Whole genome sequencing for foodborne pathogen traceback"/>
        </authorList>
    </citation>
    <scope>NUCLEOTIDE SEQUENCE [LARGE SCALE GENOMIC DNA]</scope>
    <source>
        <strain evidence="1 2">CFSAN002851</strain>
    </source>
</reference>
<comment type="caution">
    <text evidence="1">The sequence shown here is derived from an EMBL/GenBank/DDBJ whole genome shotgun (WGS) entry which is preliminary data.</text>
</comment>